<dbReference type="Proteomes" id="UP000002051">
    <property type="component" value="Chromosome 2"/>
</dbReference>
<reference evidence="1 3" key="2">
    <citation type="journal article" date="2014" name="BMC Genomics">
        <title>An improved genome release (version Mt4.0) for the model legume Medicago truncatula.</title>
        <authorList>
            <person name="Tang H."/>
            <person name="Krishnakumar V."/>
            <person name="Bidwell S."/>
            <person name="Rosen B."/>
            <person name="Chan A."/>
            <person name="Zhou S."/>
            <person name="Gentzbittel L."/>
            <person name="Childs K.L."/>
            <person name="Yandell M."/>
            <person name="Gundlach H."/>
            <person name="Mayer K.F."/>
            <person name="Schwartz D.C."/>
            <person name="Town C.D."/>
        </authorList>
    </citation>
    <scope>GENOME REANNOTATION</scope>
    <source>
        <strain evidence="1">A17</strain>
        <strain evidence="2 3">cv. Jemalong A17</strain>
    </source>
</reference>
<evidence type="ECO:0000313" key="1">
    <source>
        <dbReference type="EMBL" id="KEH38895.1"/>
    </source>
</evidence>
<reference evidence="1 3" key="1">
    <citation type="journal article" date="2011" name="Nature">
        <title>The Medicago genome provides insight into the evolution of rhizobial symbioses.</title>
        <authorList>
            <person name="Young N.D."/>
            <person name="Debelle F."/>
            <person name="Oldroyd G.E."/>
            <person name="Geurts R."/>
            <person name="Cannon S.B."/>
            <person name="Udvardi M.K."/>
            <person name="Benedito V.A."/>
            <person name="Mayer K.F."/>
            <person name="Gouzy J."/>
            <person name="Schoof H."/>
            <person name="Van de Peer Y."/>
            <person name="Proost S."/>
            <person name="Cook D.R."/>
            <person name="Meyers B.C."/>
            <person name="Spannagl M."/>
            <person name="Cheung F."/>
            <person name="De Mita S."/>
            <person name="Krishnakumar V."/>
            <person name="Gundlach H."/>
            <person name="Zhou S."/>
            <person name="Mudge J."/>
            <person name="Bharti A.K."/>
            <person name="Murray J.D."/>
            <person name="Naoumkina M.A."/>
            <person name="Rosen B."/>
            <person name="Silverstein K.A."/>
            <person name="Tang H."/>
            <person name="Rombauts S."/>
            <person name="Zhao P.X."/>
            <person name="Zhou P."/>
            <person name="Barbe V."/>
            <person name="Bardou P."/>
            <person name="Bechner M."/>
            <person name="Bellec A."/>
            <person name="Berger A."/>
            <person name="Berges H."/>
            <person name="Bidwell S."/>
            <person name="Bisseling T."/>
            <person name="Choisne N."/>
            <person name="Couloux A."/>
            <person name="Denny R."/>
            <person name="Deshpande S."/>
            <person name="Dai X."/>
            <person name="Doyle J.J."/>
            <person name="Dudez A.M."/>
            <person name="Farmer A.D."/>
            <person name="Fouteau S."/>
            <person name="Franken C."/>
            <person name="Gibelin C."/>
            <person name="Gish J."/>
            <person name="Goldstein S."/>
            <person name="Gonzalez A.J."/>
            <person name="Green P.J."/>
            <person name="Hallab A."/>
            <person name="Hartog M."/>
            <person name="Hua A."/>
            <person name="Humphray S.J."/>
            <person name="Jeong D.H."/>
            <person name="Jing Y."/>
            <person name="Jocker A."/>
            <person name="Kenton S.M."/>
            <person name="Kim D.J."/>
            <person name="Klee K."/>
            <person name="Lai H."/>
            <person name="Lang C."/>
            <person name="Lin S."/>
            <person name="Macmil S.L."/>
            <person name="Magdelenat G."/>
            <person name="Matthews L."/>
            <person name="McCorrison J."/>
            <person name="Monaghan E.L."/>
            <person name="Mun J.H."/>
            <person name="Najar F.Z."/>
            <person name="Nicholson C."/>
            <person name="Noirot C."/>
            <person name="O'Bleness M."/>
            <person name="Paule C.R."/>
            <person name="Poulain J."/>
            <person name="Prion F."/>
            <person name="Qin B."/>
            <person name="Qu C."/>
            <person name="Retzel E.F."/>
            <person name="Riddle C."/>
            <person name="Sallet E."/>
            <person name="Samain S."/>
            <person name="Samson N."/>
            <person name="Sanders I."/>
            <person name="Saurat O."/>
            <person name="Scarpelli C."/>
            <person name="Schiex T."/>
            <person name="Segurens B."/>
            <person name="Severin A.J."/>
            <person name="Sherrier D.J."/>
            <person name="Shi R."/>
            <person name="Sims S."/>
            <person name="Singer S.R."/>
            <person name="Sinharoy S."/>
            <person name="Sterck L."/>
            <person name="Viollet A."/>
            <person name="Wang B.B."/>
            <person name="Wang K."/>
            <person name="Wang M."/>
            <person name="Wang X."/>
            <person name="Warfsmann J."/>
            <person name="Weissenbach J."/>
            <person name="White D.D."/>
            <person name="White J.D."/>
            <person name="Wiley G.B."/>
            <person name="Wincker P."/>
            <person name="Xing Y."/>
            <person name="Yang L."/>
            <person name="Yao Z."/>
            <person name="Ying F."/>
            <person name="Zhai J."/>
            <person name="Zhou L."/>
            <person name="Zuber A."/>
            <person name="Denarie J."/>
            <person name="Dixon R.A."/>
            <person name="May G.D."/>
            <person name="Schwartz D.C."/>
            <person name="Rogers J."/>
            <person name="Quetier F."/>
            <person name="Town C.D."/>
            <person name="Roe B.A."/>
        </authorList>
    </citation>
    <scope>NUCLEOTIDE SEQUENCE [LARGE SCALE GENOMIC DNA]</scope>
    <source>
        <strain evidence="1">A17</strain>
        <strain evidence="2 3">cv. Jemalong A17</strain>
    </source>
</reference>
<dbReference type="EMBL" id="CM001218">
    <property type="protein sequence ID" value="KEH38895.1"/>
    <property type="molecule type" value="Genomic_DNA"/>
</dbReference>
<evidence type="ECO:0008006" key="4">
    <source>
        <dbReference type="Google" id="ProtNLM"/>
    </source>
</evidence>
<accession>A0A072VL96</accession>
<evidence type="ECO:0000313" key="3">
    <source>
        <dbReference type="Proteomes" id="UP000002051"/>
    </source>
</evidence>
<gene>
    <name evidence="1" type="ordered locus">MTR_2g084430</name>
</gene>
<reference evidence="2" key="3">
    <citation type="submission" date="2015-04" db="UniProtKB">
        <authorList>
            <consortium name="EnsemblPlants"/>
        </authorList>
    </citation>
    <scope>IDENTIFICATION</scope>
    <source>
        <strain evidence="2">cv. Jemalong A17</strain>
    </source>
</reference>
<name>A0A072VL96_MEDTR</name>
<sequence>MKTMKKERIFNYELVTVEHSIRVAQSSVVIVEEKDIVESDKKQFCDGLQAFMVIHKTKEDGSHGTCFKLYLRTMLCHGALWKILMTYSGEEKRSRVDHPPWRIKGFWANIRETTKIKEILQGHGIEEDMIVVLKTSAKSRAQISNQVLSASDFSFWWGLNRRQGKGINWLNWDKLTTRNEYEGRDSYVSSEKVEGMEIMKVANLMNINGASNKWGLIVGTFNEQDIEAILKLVLLNRVKEDKLVWKFNHKGNYTVRSAYRYATKTLVDNEEYQVPGEWRKMWWMKILQRIKVFIWRVLRGVLPTRMHHQDKVWDGELKKINIAVQIAPAKKQTSNIYVESSTTNNNLAFCLNSNATRRCFGICVGIQNYRGHFTKAATTWHEGNPPPKEAEAVGLHDAIYWLGL</sequence>
<keyword evidence="3" id="KW-1185">Reference proteome</keyword>
<organism evidence="1 3">
    <name type="scientific">Medicago truncatula</name>
    <name type="common">Barrel medic</name>
    <name type="synonym">Medicago tribuloides</name>
    <dbReference type="NCBI Taxonomy" id="3880"/>
    <lineage>
        <taxon>Eukaryota</taxon>
        <taxon>Viridiplantae</taxon>
        <taxon>Streptophyta</taxon>
        <taxon>Embryophyta</taxon>
        <taxon>Tracheophyta</taxon>
        <taxon>Spermatophyta</taxon>
        <taxon>Magnoliopsida</taxon>
        <taxon>eudicotyledons</taxon>
        <taxon>Gunneridae</taxon>
        <taxon>Pentapetalae</taxon>
        <taxon>rosids</taxon>
        <taxon>fabids</taxon>
        <taxon>Fabales</taxon>
        <taxon>Fabaceae</taxon>
        <taxon>Papilionoideae</taxon>
        <taxon>50 kb inversion clade</taxon>
        <taxon>NPAAA clade</taxon>
        <taxon>Hologalegina</taxon>
        <taxon>IRL clade</taxon>
        <taxon>Trifolieae</taxon>
        <taxon>Medicago</taxon>
    </lineage>
</organism>
<evidence type="ECO:0000313" key="2">
    <source>
        <dbReference type="EnsemblPlants" id="KEH38895"/>
    </source>
</evidence>
<protein>
    <recommendedName>
        <fullName evidence="4">Reverse transcriptase zinc-binding domain-containing protein</fullName>
    </recommendedName>
</protein>
<proteinExistence type="predicted"/>
<dbReference type="EnsemblPlants" id="KEH38895">
    <property type="protein sequence ID" value="KEH38895"/>
    <property type="gene ID" value="MTR_2g084430"/>
</dbReference>
<dbReference type="HOGENOM" id="CLU_682199_0_0_1"/>
<dbReference type="AlphaFoldDB" id="A0A072VL96"/>